<evidence type="ECO:0000259" key="1">
    <source>
        <dbReference type="PROSITE" id="PS50878"/>
    </source>
</evidence>
<dbReference type="AlphaFoldDB" id="A0A6V7KRT2"/>
<dbReference type="EMBL" id="CADCXW020000197">
    <property type="protein sequence ID" value="CAD1565536.1"/>
    <property type="molecule type" value="Genomic_DNA"/>
</dbReference>
<accession>A0A6V7KRT2</accession>
<dbReference type="PANTHER" id="PTHR47027:SF20">
    <property type="entry name" value="REVERSE TRANSCRIPTASE-LIKE PROTEIN WITH RNA-DIRECTED DNA POLYMERASE DOMAIN"/>
    <property type="match status" value="1"/>
</dbReference>
<dbReference type="GO" id="GO:0071897">
    <property type="term" value="P:DNA biosynthetic process"/>
    <property type="evidence" value="ECO:0007669"/>
    <property type="project" value="UniProtKB-ARBA"/>
</dbReference>
<dbReference type="InterPro" id="IPR000477">
    <property type="entry name" value="RT_dom"/>
</dbReference>
<sequence length="244" mass="27023">MEPAQFCTISISSVILRHFHRVLASRLMALPLLNEKQWAFINADGIAESDFVMAMMINEANEKLRQLHMSMIDVKKAFDTVYHNSIRATMMSRGLPNPLTEYVMNMCTHSVARLEVDGQLSAPIHPRRGVGQGDSLSSFIFNLGMDNVINAIPSEVGLSIGSTRVNCLAFANDLVLVAEIKQGLQLVMDCVVNQMRKCGLSSLPTKRQALSLVPSGREKEMKVISEPTFVIEGQQMKQIGIEDS</sequence>
<gene>
    <name evidence="2" type="ORF">BBRV_LOCUS84111</name>
</gene>
<reference evidence="2" key="1">
    <citation type="submission" date="2020-07" db="EMBL/GenBank/DDBJ databases">
        <authorList>
            <person name="Ferguson B K."/>
        </authorList>
    </citation>
    <scope>NUCLEOTIDE SEQUENCE</scope>
    <source>
        <strain evidence="2">L06</strain>
    </source>
</reference>
<dbReference type="PROSITE" id="PS50878">
    <property type="entry name" value="RT_POL"/>
    <property type="match status" value="1"/>
</dbReference>
<dbReference type="InterPro" id="IPR043502">
    <property type="entry name" value="DNA/RNA_pol_sf"/>
</dbReference>
<dbReference type="Pfam" id="PF00078">
    <property type="entry name" value="RVT_1"/>
    <property type="match status" value="1"/>
</dbReference>
<proteinExistence type="predicted"/>
<organism evidence="2">
    <name type="scientific">Bracon brevicornis</name>
    <dbReference type="NCBI Taxonomy" id="1563983"/>
    <lineage>
        <taxon>Eukaryota</taxon>
        <taxon>Metazoa</taxon>
        <taxon>Ecdysozoa</taxon>
        <taxon>Arthropoda</taxon>
        <taxon>Hexapoda</taxon>
        <taxon>Insecta</taxon>
        <taxon>Pterygota</taxon>
        <taxon>Neoptera</taxon>
        <taxon>Endopterygota</taxon>
        <taxon>Hymenoptera</taxon>
        <taxon>Apocrita</taxon>
        <taxon>Ichneumonoidea</taxon>
        <taxon>Braconidae</taxon>
        <taxon>Braconinae</taxon>
        <taxon>Bracon</taxon>
    </lineage>
</organism>
<dbReference type="PANTHER" id="PTHR47027">
    <property type="entry name" value="REVERSE TRANSCRIPTASE DOMAIN-CONTAINING PROTEIN"/>
    <property type="match status" value="1"/>
</dbReference>
<evidence type="ECO:0000313" key="2">
    <source>
        <dbReference type="EMBL" id="CAD1565536.1"/>
    </source>
</evidence>
<dbReference type="SUPFAM" id="SSF56672">
    <property type="entry name" value="DNA/RNA polymerases"/>
    <property type="match status" value="1"/>
</dbReference>
<protein>
    <recommendedName>
        <fullName evidence="1">Reverse transcriptase domain-containing protein</fullName>
    </recommendedName>
</protein>
<feature type="domain" description="Reverse transcriptase" evidence="1">
    <location>
        <begin position="1"/>
        <end position="236"/>
    </location>
</feature>
<name>A0A6V7KRT2_9HYME</name>